<dbReference type="InterPro" id="IPR027986">
    <property type="entry name" value="TCAIM"/>
</dbReference>
<feature type="domain" description="DUF4460" evidence="1">
    <location>
        <begin position="33"/>
        <end position="146"/>
    </location>
</feature>
<accession>A0A060S0R3</accession>
<dbReference type="PhylomeDB" id="A0A060S0R3"/>
<reference evidence="2" key="2">
    <citation type="submission" date="2014-05" db="EMBL/GenBank/DDBJ databases">
        <title>The genome sequences of chimpanzee malaria parasites reveal the path to human adaptation.</title>
        <authorList>
            <person name="Otto T.D."/>
            <person name="Rayner J.C."/>
            <person name="Boehme U."/>
            <person name="Pain A."/>
            <person name="Spottiswoode N."/>
            <person name="Sanders M."/>
            <person name="Quail M."/>
            <person name="Ollomo B."/>
            <person name="Renaud F."/>
            <person name="Thomas A.W."/>
            <person name="Prugnolle F."/>
            <person name="Conway D.J."/>
            <person name="Newbold C."/>
            <person name="Berriman M."/>
        </authorList>
    </citation>
    <scope>NUCLEOTIDE SEQUENCE [LARGE SCALE GENOMIC DNA]</scope>
    <source>
        <strain evidence="2">CDC</strain>
    </source>
</reference>
<dbReference type="GO" id="GO:0005739">
    <property type="term" value="C:mitochondrion"/>
    <property type="evidence" value="ECO:0007669"/>
    <property type="project" value="TreeGrafter"/>
</dbReference>
<protein>
    <recommendedName>
        <fullName evidence="1">DUF4460 domain-containing protein</fullName>
    </recommendedName>
</protein>
<dbReference type="PANTHER" id="PTHR31596">
    <property type="entry name" value="T-CELL ACTIVATION INHIBITOR, MITOCHONDRIAL"/>
    <property type="match status" value="1"/>
</dbReference>
<dbReference type="PANTHER" id="PTHR31596:SF1">
    <property type="entry name" value="T-CELL ACTIVATION INHIBITOR, MITOCHONDRIAL"/>
    <property type="match status" value="1"/>
</dbReference>
<reference evidence="2" key="1">
    <citation type="submission" date="2014-01" db="EMBL/GenBank/DDBJ databases">
        <authorList>
            <person name="Aslett M."/>
        </authorList>
    </citation>
    <scope>NUCLEOTIDE SEQUENCE</scope>
    <source>
        <strain evidence="2">CDC</strain>
    </source>
</reference>
<gene>
    <name evidence="2" type="ORF">PRCDC_1208000</name>
</gene>
<organism evidence="2 3">
    <name type="scientific">Plasmodium reichenowi</name>
    <dbReference type="NCBI Taxonomy" id="5854"/>
    <lineage>
        <taxon>Eukaryota</taxon>
        <taxon>Sar</taxon>
        <taxon>Alveolata</taxon>
        <taxon>Apicomplexa</taxon>
        <taxon>Aconoidasida</taxon>
        <taxon>Haemosporida</taxon>
        <taxon>Plasmodiidae</taxon>
        <taxon>Plasmodium</taxon>
        <taxon>Plasmodium (Laverania)</taxon>
    </lineage>
</organism>
<sequence length="398" mass="47725">MLKKLLPNIYKCKNLIEGRNVLIHFEYKRNYEANITKRSIRKLLHFFYKQVHPDLTSTLPEELKKKNSESLSILNSYIDILSTAEKHEENIFIERNVVFFKVFENKENKIIQGRYKHLVIKLHTLSNNLTENEKEKIIVKLIYDIKQAIGGDQEKAKDNINHDDYKISFDDDNIYNKKYDREKKKDINLLWDNLTNYVKDTQALYQLSDEQVELINQRKNYFYYIKKKLLEKYGRIKHKKRRKLKIENIKQVANKIVLIKFPDLHQKYMKNNFEDINNFHQSYQIIQNGYDPSLLFFHKNLKEHNKTIALQNICGLNLKDDADKWLLESCLKLLKNHPIQIPIVICDEQKEIALSSTFGYIYVPYNFCFHDFFIFLQNNLDEARAIRKKVMNTLDISF</sequence>
<dbReference type="Proteomes" id="UP000027581">
    <property type="component" value="Unassembled WGS sequence"/>
</dbReference>
<keyword evidence="3" id="KW-1185">Reference proteome</keyword>
<proteinExistence type="predicted"/>
<evidence type="ECO:0000313" key="3">
    <source>
        <dbReference type="Proteomes" id="UP000027581"/>
    </source>
</evidence>
<dbReference type="Pfam" id="PF14687">
    <property type="entry name" value="DUF4460"/>
    <property type="match status" value="1"/>
</dbReference>
<evidence type="ECO:0000259" key="1">
    <source>
        <dbReference type="Pfam" id="PF14687"/>
    </source>
</evidence>
<dbReference type="AlphaFoldDB" id="A0A060S0R3"/>
<evidence type="ECO:0000313" key="2">
    <source>
        <dbReference type="EMBL" id="CDO65368.1"/>
    </source>
</evidence>
<dbReference type="EMBL" id="HG810773">
    <property type="protein sequence ID" value="CDO65368.1"/>
    <property type="molecule type" value="Genomic_DNA"/>
</dbReference>
<name>A0A060S0R3_PLARE</name>
<dbReference type="VEuPathDB" id="PlasmoDB:PRCDC_1208000"/>
<dbReference type="VEuPathDB" id="PlasmoDB:PRG01_1212300"/>
<dbReference type="InterPro" id="IPR028031">
    <property type="entry name" value="DUF4460"/>
</dbReference>